<accession>A0A364NIP1</accession>
<comment type="caution">
    <text evidence="2">The sequence shown here is derived from an EMBL/GenBank/DDBJ whole genome shotgun (WGS) entry which is preliminary data.</text>
</comment>
<proteinExistence type="predicted"/>
<feature type="non-terminal residue" evidence="2">
    <location>
        <position position="1"/>
    </location>
</feature>
<evidence type="ECO:0000256" key="1">
    <source>
        <dbReference type="SAM" id="MobiDB-lite"/>
    </source>
</evidence>
<sequence length="58" mass="6488">HTGQDKAILAKRKERIEAAKAANPDRWGNREVRNCTPVGPITLNPEKQPTKQVEKRAA</sequence>
<reference evidence="2 3" key="1">
    <citation type="submission" date="2018-06" db="EMBL/GenBank/DDBJ databases">
        <title>Nitrincola tibetense sp. nov., isolated from Lake XuguoCo on Tibetan Plateau.</title>
        <authorList>
            <person name="Xing P."/>
        </authorList>
    </citation>
    <scope>NUCLEOTIDE SEQUENCE [LARGE SCALE GENOMIC DNA]</scope>
    <source>
        <strain evidence="3">xg18</strain>
    </source>
</reference>
<keyword evidence="3" id="KW-1185">Reference proteome</keyword>
<dbReference type="Proteomes" id="UP000250744">
    <property type="component" value="Unassembled WGS sequence"/>
</dbReference>
<dbReference type="AlphaFoldDB" id="A0A364NIP1"/>
<dbReference type="EMBL" id="QKRX01000014">
    <property type="protein sequence ID" value="RAU16914.1"/>
    <property type="molecule type" value="Genomic_DNA"/>
</dbReference>
<name>A0A364NIP1_9GAMM</name>
<feature type="compositionally biased region" description="Basic and acidic residues" evidence="1">
    <location>
        <begin position="48"/>
        <end position="58"/>
    </location>
</feature>
<organism evidence="2 3">
    <name type="scientific">Nitrincola tibetensis</name>
    <dbReference type="NCBI Taxonomy" id="2219697"/>
    <lineage>
        <taxon>Bacteria</taxon>
        <taxon>Pseudomonadati</taxon>
        <taxon>Pseudomonadota</taxon>
        <taxon>Gammaproteobacteria</taxon>
        <taxon>Oceanospirillales</taxon>
        <taxon>Oceanospirillaceae</taxon>
        <taxon>Nitrincola</taxon>
    </lineage>
</organism>
<evidence type="ECO:0000313" key="3">
    <source>
        <dbReference type="Proteomes" id="UP000250744"/>
    </source>
</evidence>
<evidence type="ECO:0000313" key="2">
    <source>
        <dbReference type="EMBL" id="RAU16914.1"/>
    </source>
</evidence>
<feature type="region of interest" description="Disordered" evidence="1">
    <location>
        <begin position="23"/>
        <end position="58"/>
    </location>
</feature>
<protein>
    <submittedName>
        <fullName evidence="2">IS3 family transposase</fullName>
    </submittedName>
</protein>
<gene>
    <name evidence="2" type="ORF">DN062_15275</name>
</gene>